<reference evidence="2 3" key="1">
    <citation type="journal article" date="2017" name="Curr. Biol.">
        <title>Genome architecture and evolution of a unichromosomal asexual nematode.</title>
        <authorList>
            <person name="Fradin H."/>
            <person name="Zegar C."/>
            <person name="Gutwein M."/>
            <person name="Lucas J."/>
            <person name="Kovtun M."/>
            <person name="Corcoran D."/>
            <person name="Baugh L.R."/>
            <person name="Kiontke K."/>
            <person name="Gunsalus K."/>
            <person name="Fitch D.H."/>
            <person name="Piano F."/>
        </authorList>
    </citation>
    <scope>NUCLEOTIDE SEQUENCE [LARGE SCALE GENOMIC DNA]</scope>
    <source>
        <strain evidence="2">PF1309</strain>
    </source>
</reference>
<dbReference type="Proteomes" id="UP000218231">
    <property type="component" value="Unassembled WGS sequence"/>
</dbReference>
<sequence length="518" mass="58324">MVARSRGAMRIGSVHVDRRAVAAAGAGAAHQQQQRNDGKGKDEEQPEGIDVRDHRRLPRDLRVEHRDRRRRVEVERGGQQRIVRPDALDQSRVHGRAVADADVTGQREHRRAFVAVARIQRREGDRGQRHEDETGADALDEARDDHQPLVHTEREARHDVQRKRGDGKADKDQQARVDRLDQPADDDHRDQRADAARRGDEPGQHHRIAHQCFQHRRQQRQHAEQHGAEEEAEDRSGQEVAILEHADVDERAAGSQCVDDEQIAEEHAQRRLQADFGRAEPVLGLTAIEHQLDRTNRQRQHREAEQVEPRSGSILGFGQKRGQAGKGERADRQIDVEDPAPRQIVGQPPAQRRADDRPQDRAHPPYRHGRAVAFGRVDIEQDRLAHRHQRRAEHALQQAEADQLAQAVGDAAQAGDGGEADDRPQHQPLAPEPPGQPAGQRGHDRGGDDVGGEHPGDLLARGGDAALDMRQRDVGDRAVERVHHRRRHHRSGDEAPRYRVRIGAGHRAAASPPNRRRR</sequence>
<organism evidence="2 3">
    <name type="scientific">Diploscapter pachys</name>
    <dbReference type="NCBI Taxonomy" id="2018661"/>
    <lineage>
        <taxon>Eukaryota</taxon>
        <taxon>Metazoa</taxon>
        <taxon>Ecdysozoa</taxon>
        <taxon>Nematoda</taxon>
        <taxon>Chromadorea</taxon>
        <taxon>Rhabditida</taxon>
        <taxon>Rhabditina</taxon>
        <taxon>Rhabditomorpha</taxon>
        <taxon>Rhabditoidea</taxon>
        <taxon>Rhabditidae</taxon>
        <taxon>Diploscapter</taxon>
    </lineage>
</organism>
<dbReference type="EMBL" id="LIAE01009274">
    <property type="protein sequence ID" value="PAV70526.1"/>
    <property type="molecule type" value="Genomic_DNA"/>
</dbReference>
<name>A0A2A2K969_9BILA</name>
<feature type="compositionally biased region" description="Basic and acidic residues" evidence="1">
    <location>
        <begin position="221"/>
        <end position="252"/>
    </location>
</feature>
<accession>A0A2A2K969</accession>
<evidence type="ECO:0000313" key="3">
    <source>
        <dbReference type="Proteomes" id="UP000218231"/>
    </source>
</evidence>
<keyword evidence="3" id="KW-1185">Reference proteome</keyword>
<evidence type="ECO:0000313" key="2">
    <source>
        <dbReference type="EMBL" id="PAV70526.1"/>
    </source>
</evidence>
<feature type="compositionally biased region" description="Basic and acidic residues" evidence="1">
    <location>
        <begin position="36"/>
        <end position="92"/>
    </location>
</feature>
<evidence type="ECO:0000256" key="1">
    <source>
        <dbReference type="SAM" id="MobiDB-lite"/>
    </source>
</evidence>
<feature type="compositionally biased region" description="Basic residues" evidence="1">
    <location>
        <begin position="205"/>
        <end position="220"/>
    </location>
</feature>
<feature type="compositionally biased region" description="Basic and acidic residues" evidence="1">
    <location>
        <begin position="264"/>
        <end position="273"/>
    </location>
</feature>
<dbReference type="AlphaFoldDB" id="A0A2A2K969"/>
<protein>
    <submittedName>
        <fullName evidence="2">Uncharacterized protein</fullName>
    </submittedName>
</protein>
<feature type="compositionally biased region" description="Basic and acidic residues" evidence="1">
    <location>
        <begin position="326"/>
        <end position="335"/>
    </location>
</feature>
<feature type="compositionally biased region" description="Basic and acidic residues" evidence="1">
    <location>
        <begin position="467"/>
        <end position="481"/>
    </location>
</feature>
<feature type="compositionally biased region" description="Basic and acidic residues" evidence="1">
    <location>
        <begin position="120"/>
        <end position="133"/>
    </location>
</feature>
<feature type="compositionally biased region" description="Basic and acidic residues" evidence="1">
    <location>
        <begin position="140"/>
        <end position="204"/>
    </location>
</feature>
<feature type="compositionally biased region" description="Basic and acidic residues" evidence="1">
    <location>
        <begin position="290"/>
        <end position="308"/>
    </location>
</feature>
<feature type="region of interest" description="Disordered" evidence="1">
    <location>
        <begin position="21"/>
        <end position="518"/>
    </location>
</feature>
<feature type="compositionally biased region" description="Low complexity" evidence="1">
    <location>
        <begin position="395"/>
        <end position="414"/>
    </location>
</feature>
<proteinExistence type="predicted"/>
<feature type="compositionally biased region" description="Basic and acidic residues" evidence="1">
    <location>
        <begin position="441"/>
        <end position="456"/>
    </location>
</feature>
<feature type="compositionally biased region" description="Low complexity" evidence="1">
    <location>
        <begin position="21"/>
        <end position="35"/>
    </location>
</feature>
<feature type="compositionally biased region" description="Low complexity" evidence="1">
    <location>
        <begin position="507"/>
        <end position="518"/>
    </location>
</feature>
<feature type="compositionally biased region" description="Basic and acidic residues" evidence="1">
    <location>
        <begin position="352"/>
        <end position="363"/>
    </location>
</feature>
<gene>
    <name evidence="2" type="ORF">WR25_16387</name>
</gene>
<comment type="caution">
    <text evidence="2">The sequence shown here is derived from an EMBL/GenBank/DDBJ whole genome shotgun (WGS) entry which is preliminary data.</text>
</comment>